<evidence type="ECO:0000313" key="4">
    <source>
        <dbReference type="EMBL" id="NOL42741.1"/>
    </source>
</evidence>
<name>A0A7Y4P0K0_9ACTN</name>
<dbReference type="RefSeq" id="WP_171675240.1">
    <property type="nucleotide sequence ID" value="NZ_BAAAGT010000004.1"/>
</dbReference>
<accession>A0A7Y4P0K0</accession>
<dbReference type="EMBL" id="JABJRC010000005">
    <property type="protein sequence ID" value="NOL42741.1"/>
    <property type="molecule type" value="Genomic_DNA"/>
</dbReference>
<keyword evidence="5" id="KW-1185">Reference proteome</keyword>
<dbReference type="Gene3D" id="3.50.50.60">
    <property type="entry name" value="FAD/NAD(P)-binding domain"/>
    <property type="match status" value="1"/>
</dbReference>
<reference evidence="3 6" key="2">
    <citation type="submission" date="2020-08" db="EMBL/GenBank/DDBJ databases">
        <title>Sequencing the genomes of 1000 actinobacteria strains.</title>
        <authorList>
            <person name="Klenk H.-P."/>
        </authorList>
    </citation>
    <scope>NUCLEOTIDE SEQUENCE [LARGE SCALE GENOMIC DNA]</scope>
    <source>
        <strain evidence="3 6">DSM 15626</strain>
    </source>
</reference>
<evidence type="ECO:0000313" key="6">
    <source>
        <dbReference type="Proteomes" id="UP000553957"/>
    </source>
</evidence>
<dbReference type="InterPro" id="IPR036188">
    <property type="entry name" value="FAD/NAD-bd_sf"/>
</dbReference>
<evidence type="ECO:0000256" key="1">
    <source>
        <dbReference type="ARBA" id="ARBA00023002"/>
    </source>
</evidence>
<evidence type="ECO:0000313" key="3">
    <source>
        <dbReference type="EMBL" id="MBB6566604.1"/>
    </source>
</evidence>
<protein>
    <submittedName>
        <fullName evidence="4">FAD-binding oxidoreductase</fullName>
    </submittedName>
    <submittedName>
        <fullName evidence="3">Glycine/D-amino acid oxidase-like deaminating enzyme</fullName>
    </submittedName>
</protein>
<keyword evidence="1" id="KW-0560">Oxidoreductase</keyword>
<dbReference type="InterPro" id="IPR006076">
    <property type="entry name" value="FAD-dep_OxRdtase"/>
</dbReference>
<dbReference type="GO" id="GO:0016491">
    <property type="term" value="F:oxidoreductase activity"/>
    <property type="evidence" value="ECO:0007669"/>
    <property type="project" value="UniProtKB-KW"/>
</dbReference>
<dbReference type="SUPFAM" id="SSF51905">
    <property type="entry name" value="FAD/NAD(P)-binding domain"/>
    <property type="match status" value="1"/>
</dbReference>
<comment type="caution">
    <text evidence="4">The sequence shown here is derived from an EMBL/GenBank/DDBJ whole genome shotgun (WGS) entry which is preliminary data.</text>
</comment>
<sequence length="473" mass="50821">MSHEVVVVGNGSLGLSLGLVLARRGVRVAVLGQPHRPAAASAAAGAMIGTFGEVTTTLLGSDYGRTKLDWAYQASKLWPDWLESISPDTDGSELLTADGTVVMLNSVGLPEIDTENYKAIRRALGEYDEKFEDVDPDDIEWLDPEPTARPLQAMFLPNEHAVNAHELLIRLDQAFAAAGGVQIPQQAVGVTRDGDRVTGVTLADGTALAAEQVVLAAGAATQAVLDTLPDQAAVIPRLISGYGVSALVDTVDGQNARSVIRTPNRAFACGLHVVPRGPGQVYVGATNVISPEPRTKALVSDVLFLMDCGVRQVRRNLARSPFRKLQVGNRPVALDGMPLLGQTGVAGLWMMTGTYRDGLTLSPLLAREMAALLVGEPSAVDLELFAPVRRPIQPFQRADIVNTTVTHMMATGYETNWTLPAELPLTIEHYLRLAYTRIADEFDPEFTPPPELLAASRIHLPIAQSLRDYYSAV</sequence>
<dbReference type="Pfam" id="PF01266">
    <property type="entry name" value="DAO"/>
    <property type="match status" value="1"/>
</dbReference>
<dbReference type="PANTHER" id="PTHR13847:SF289">
    <property type="entry name" value="GLYCINE OXIDASE"/>
    <property type="match status" value="1"/>
</dbReference>
<dbReference type="AlphaFoldDB" id="A0A7Y4P0K0"/>
<feature type="domain" description="FAD dependent oxidoreductase" evidence="2">
    <location>
        <begin position="5"/>
        <end position="372"/>
    </location>
</feature>
<reference evidence="4 5" key="1">
    <citation type="submission" date="2020-05" db="EMBL/GenBank/DDBJ databases">
        <title>Genome sequence of Kribbella sandramycini ATCC 39419.</title>
        <authorList>
            <person name="Maclea K.S."/>
            <person name="Fair J.L."/>
        </authorList>
    </citation>
    <scope>NUCLEOTIDE SEQUENCE [LARGE SCALE GENOMIC DNA]</scope>
    <source>
        <strain evidence="4 5">ATCC 39419</strain>
    </source>
</reference>
<proteinExistence type="predicted"/>
<dbReference type="PANTHER" id="PTHR13847">
    <property type="entry name" value="SARCOSINE DEHYDROGENASE-RELATED"/>
    <property type="match status" value="1"/>
</dbReference>
<dbReference type="Proteomes" id="UP000534306">
    <property type="component" value="Unassembled WGS sequence"/>
</dbReference>
<dbReference type="GO" id="GO:0005737">
    <property type="term" value="C:cytoplasm"/>
    <property type="evidence" value="ECO:0007669"/>
    <property type="project" value="TreeGrafter"/>
</dbReference>
<dbReference type="Proteomes" id="UP000553957">
    <property type="component" value="Unassembled WGS sequence"/>
</dbReference>
<evidence type="ECO:0000259" key="2">
    <source>
        <dbReference type="Pfam" id="PF01266"/>
    </source>
</evidence>
<evidence type="ECO:0000313" key="5">
    <source>
        <dbReference type="Proteomes" id="UP000534306"/>
    </source>
</evidence>
<dbReference type="EMBL" id="JACHKF010000001">
    <property type="protein sequence ID" value="MBB6566604.1"/>
    <property type="molecule type" value="Genomic_DNA"/>
</dbReference>
<dbReference type="Gene3D" id="3.30.9.10">
    <property type="entry name" value="D-Amino Acid Oxidase, subunit A, domain 2"/>
    <property type="match status" value="1"/>
</dbReference>
<gene>
    <name evidence="3" type="ORF">HNR71_002241</name>
    <name evidence="4" type="ORF">HPO96_21070</name>
</gene>
<organism evidence="4 5">
    <name type="scientific">Kribbella sandramycini</name>
    <dbReference type="NCBI Taxonomy" id="60450"/>
    <lineage>
        <taxon>Bacteria</taxon>
        <taxon>Bacillati</taxon>
        <taxon>Actinomycetota</taxon>
        <taxon>Actinomycetes</taxon>
        <taxon>Propionibacteriales</taxon>
        <taxon>Kribbellaceae</taxon>
        <taxon>Kribbella</taxon>
    </lineage>
</organism>